<evidence type="ECO:0000256" key="1">
    <source>
        <dbReference type="ARBA" id="ARBA00022614"/>
    </source>
</evidence>
<name>A0A8K0K3A5_LADFU</name>
<feature type="compositionally biased region" description="Polar residues" evidence="3">
    <location>
        <begin position="99"/>
        <end position="111"/>
    </location>
</feature>
<proteinExistence type="predicted"/>
<reference evidence="4" key="1">
    <citation type="submission" date="2013-04" db="EMBL/GenBank/DDBJ databases">
        <authorList>
            <person name="Qu J."/>
            <person name="Murali S.C."/>
            <person name="Bandaranaike D."/>
            <person name="Bellair M."/>
            <person name="Blankenburg K."/>
            <person name="Chao H."/>
            <person name="Dinh H."/>
            <person name="Doddapaneni H."/>
            <person name="Downs B."/>
            <person name="Dugan-Rocha S."/>
            <person name="Elkadiri S."/>
            <person name="Gnanaolivu R.D."/>
            <person name="Hernandez B."/>
            <person name="Javaid M."/>
            <person name="Jayaseelan J.C."/>
            <person name="Lee S."/>
            <person name="Li M."/>
            <person name="Ming W."/>
            <person name="Munidasa M."/>
            <person name="Muniz J."/>
            <person name="Nguyen L."/>
            <person name="Ongeri F."/>
            <person name="Osuji N."/>
            <person name="Pu L.-L."/>
            <person name="Puazo M."/>
            <person name="Qu C."/>
            <person name="Quiroz J."/>
            <person name="Raj R."/>
            <person name="Weissenberger G."/>
            <person name="Xin Y."/>
            <person name="Zou X."/>
            <person name="Han Y."/>
            <person name="Richards S."/>
            <person name="Worley K."/>
            <person name="Muzny D."/>
            <person name="Gibbs R."/>
        </authorList>
    </citation>
    <scope>NUCLEOTIDE SEQUENCE</scope>
    <source>
        <strain evidence="4">Sampled in the wild</strain>
    </source>
</reference>
<evidence type="ECO:0000313" key="4">
    <source>
        <dbReference type="EMBL" id="KAG8227551.1"/>
    </source>
</evidence>
<dbReference type="SUPFAM" id="SSF52058">
    <property type="entry name" value="L domain-like"/>
    <property type="match status" value="1"/>
</dbReference>
<dbReference type="Gene3D" id="3.80.10.10">
    <property type="entry name" value="Ribonuclease Inhibitor"/>
    <property type="match status" value="1"/>
</dbReference>
<comment type="caution">
    <text evidence="4">The sequence shown here is derived from an EMBL/GenBank/DDBJ whole genome shotgun (WGS) entry which is preliminary data.</text>
</comment>
<dbReference type="InterPro" id="IPR032675">
    <property type="entry name" value="LRR_dom_sf"/>
</dbReference>
<dbReference type="PANTHER" id="PTHR18849:SF0">
    <property type="entry name" value="CILIA- AND FLAGELLA-ASSOCIATED PROTEIN 410-RELATED"/>
    <property type="match status" value="1"/>
</dbReference>
<feature type="non-terminal residue" evidence="4">
    <location>
        <position position="1"/>
    </location>
</feature>
<evidence type="ECO:0008006" key="6">
    <source>
        <dbReference type="Google" id="ProtNLM"/>
    </source>
</evidence>
<feature type="compositionally biased region" description="Low complexity" evidence="3">
    <location>
        <begin position="119"/>
        <end position="133"/>
    </location>
</feature>
<dbReference type="PROSITE" id="PS51450">
    <property type="entry name" value="LRR"/>
    <property type="match status" value="1"/>
</dbReference>
<evidence type="ECO:0000313" key="5">
    <source>
        <dbReference type="Proteomes" id="UP000792457"/>
    </source>
</evidence>
<dbReference type="AlphaFoldDB" id="A0A8K0K3A5"/>
<reference evidence="4" key="2">
    <citation type="submission" date="2017-10" db="EMBL/GenBank/DDBJ databases">
        <title>Ladona fulva Genome sequencing and assembly.</title>
        <authorList>
            <person name="Murali S."/>
            <person name="Richards S."/>
            <person name="Bandaranaike D."/>
            <person name="Bellair M."/>
            <person name="Blankenburg K."/>
            <person name="Chao H."/>
            <person name="Dinh H."/>
            <person name="Doddapaneni H."/>
            <person name="Dugan-Rocha S."/>
            <person name="Elkadiri S."/>
            <person name="Gnanaolivu R."/>
            <person name="Hernandez B."/>
            <person name="Skinner E."/>
            <person name="Javaid M."/>
            <person name="Lee S."/>
            <person name="Li M."/>
            <person name="Ming W."/>
            <person name="Munidasa M."/>
            <person name="Muniz J."/>
            <person name="Nguyen L."/>
            <person name="Hughes D."/>
            <person name="Osuji N."/>
            <person name="Pu L.-L."/>
            <person name="Puazo M."/>
            <person name="Qu C."/>
            <person name="Quiroz J."/>
            <person name="Raj R."/>
            <person name="Weissenberger G."/>
            <person name="Xin Y."/>
            <person name="Zou X."/>
            <person name="Han Y."/>
            <person name="Worley K."/>
            <person name="Muzny D."/>
            <person name="Gibbs R."/>
        </authorList>
    </citation>
    <scope>NUCLEOTIDE SEQUENCE</scope>
    <source>
        <strain evidence="4">Sampled in the wild</strain>
    </source>
</reference>
<dbReference type="EMBL" id="KZ308327">
    <property type="protein sequence ID" value="KAG8227551.1"/>
    <property type="molecule type" value="Genomic_DNA"/>
</dbReference>
<dbReference type="Pfam" id="PF12799">
    <property type="entry name" value="LRR_4"/>
    <property type="match status" value="1"/>
</dbReference>
<dbReference type="PANTHER" id="PTHR18849">
    <property type="entry name" value="LEUCINE RICH REPEAT PROTEIN"/>
    <property type="match status" value="1"/>
</dbReference>
<keyword evidence="5" id="KW-1185">Reference proteome</keyword>
<evidence type="ECO:0000256" key="2">
    <source>
        <dbReference type="ARBA" id="ARBA00022737"/>
    </source>
</evidence>
<dbReference type="GO" id="GO:0007010">
    <property type="term" value="P:cytoskeleton organization"/>
    <property type="evidence" value="ECO:0007669"/>
    <property type="project" value="TreeGrafter"/>
</dbReference>
<feature type="compositionally biased region" description="Polar residues" evidence="3">
    <location>
        <begin position="138"/>
        <end position="153"/>
    </location>
</feature>
<organism evidence="4 5">
    <name type="scientific">Ladona fulva</name>
    <name type="common">Scarce chaser dragonfly</name>
    <name type="synonym">Libellula fulva</name>
    <dbReference type="NCBI Taxonomy" id="123851"/>
    <lineage>
        <taxon>Eukaryota</taxon>
        <taxon>Metazoa</taxon>
        <taxon>Ecdysozoa</taxon>
        <taxon>Arthropoda</taxon>
        <taxon>Hexapoda</taxon>
        <taxon>Insecta</taxon>
        <taxon>Pterygota</taxon>
        <taxon>Palaeoptera</taxon>
        <taxon>Odonata</taxon>
        <taxon>Epiprocta</taxon>
        <taxon>Anisoptera</taxon>
        <taxon>Libelluloidea</taxon>
        <taxon>Libellulidae</taxon>
        <taxon>Ladona</taxon>
    </lineage>
</organism>
<evidence type="ECO:0000256" key="3">
    <source>
        <dbReference type="SAM" id="MobiDB-lite"/>
    </source>
</evidence>
<accession>A0A8K0K3A5</accession>
<dbReference type="Proteomes" id="UP000792457">
    <property type="component" value="Unassembled WGS sequence"/>
</dbReference>
<feature type="region of interest" description="Disordered" evidence="3">
    <location>
        <begin position="92"/>
        <end position="167"/>
    </location>
</feature>
<feature type="non-terminal residue" evidence="4">
    <location>
        <position position="237"/>
    </location>
</feature>
<protein>
    <recommendedName>
        <fullName evidence="6">U2A'/phosphoprotein 32 family A C-terminal domain-containing protein</fullName>
    </recommendedName>
</protein>
<sequence>VNKINSLSDFQYCRNLQELYVRKNDIRDINEVCYLQELPNLKCLWLADNPCADISLYRPTVLKALPRLQKLDNVAVEPEEVQDAMRRGLDLYHPEDNQHQPSNEYENSSSSARRKVSNHSHQSSPPDSPQGSPEQCWNLRSETPVHQQQSPSNGHEVEQWQGDSEEEVEVSRIINWRERSPPRRLHRQPSDRDMEIGEGTGMRRGPSGLLAGTPNDEDIGYYDNDRRNANNCEQAEY</sequence>
<dbReference type="InterPro" id="IPR025875">
    <property type="entry name" value="Leu-rich_rpt_4"/>
</dbReference>
<gene>
    <name evidence="4" type="ORF">J437_LFUL000651</name>
</gene>
<feature type="region of interest" description="Disordered" evidence="3">
    <location>
        <begin position="180"/>
        <end position="237"/>
    </location>
</feature>
<dbReference type="InterPro" id="IPR001611">
    <property type="entry name" value="Leu-rich_rpt"/>
</dbReference>
<keyword evidence="2" id="KW-0677">Repeat</keyword>
<keyword evidence="1" id="KW-0433">Leucine-rich repeat</keyword>
<dbReference type="OrthoDB" id="1517790at2759"/>